<sequence>MISHIAAISSLLLGIAFFLTGNGLLNTLLQLRGLSEGYTTTTIGLLMSAYYGGFFIGNWVDAPIIRRIGHIRSFALFASVAAIAVLLHILLIDPWVWATLRIVYGIALIGLYMVVESWLNAQAPNSHRGRIFAVYMVANFLALATGQQLLRLDETLGFTVFAVAAMAMCASLTPVMLTRRIQPTLPEKQTIGLRTLFRKAPLPLVASALSGLNTGAFWGMASVYASMKNFSTGEVATLMSMTILGGALLQYPIGRISDRFDRRRVLFTVLCASALCSAIIALPLANHWLFALFCLWGGLSFTVYPVSVAQLIDQLKPEEILAGSASLLLVNGVGAAFAPTLAGLLMQPFGANALPLYFFTVIALLAAYTFYQIRFVRNKIAEPFAQFVPMVNTSTTALEMMPDPAPGSEDNAPAASAQAAETSTAADSPAEKDQSTATPLGDDASSGPAAEKTA</sequence>
<dbReference type="SUPFAM" id="SSF103473">
    <property type="entry name" value="MFS general substrate transporter"/>
    <property type="match status" value="1"/>
</dbReference>
<dbReference type="GO" id="GO:0005886">
    <property type="term" value="C:plasma membrane"/>
    <property type="evidence" value="ECO:0007669"/>
    <property type="project" value="TreeGrafter"/>
</dbReference>
<feature type="compositionally biased region" description="Low complexity" evidence="4">
    <location>
        <begin position="408"/>
        <end position="428"/>
    </location>
</feature>
<dbReference type="Pfam" id="PF07690">
    <property type="entry name" value="MFS_1"/>
    <property type="match status" value="2"/>
</dbReference>
<reference evidence="7 8" key="1">
    <citation type="submission" date="2018-01" db="EMBL/GenBank/DDBJ databases">
        <title>Saezia sanguinis gen. nov., sp. nov., in the order Burkholderiales isolated from human blood.</title>
        <authorList>
            <person name="Medina-Pascual M.J."/>
            <person name="Valdezate S."/>
            <person name="Monzon S."/>
            <person name="Cuesta I."/>
            <person name="Carrasco G."/>
            <person name="Villalon P."/>
            <person name="Saez-Nieto J.A."/>
        </authorList>
    </citation>
    <scope>NUCLEOTIDE SEQUENCE [LARGE SCALE GENOMIC DNA]</scope>
    <source>
        <strain evidence="7 8">CNM695-12</strain>
    </source>
</reference>
<feature type="transmembrane region" description="Helical" evidence="5">
    <location>
        <begin position="235"/>
        <end position="253"/>
    </location>
</feature>
<feature type="transmembrane region" description="Helical" evidence="5">
    <location>
        <begin position="288"/>
        <end position="308"/>
    </location>
</feature>
<evidence type="ECO:0000256" key="1">
    <source>
        <dbReference type="ARBA" id="ARBA00022692"/>
    </source>
</evidence>
<feature type="transmembrane region" description="Helical" evidence="5">
    <location>
        <begin position="131"/>
        <end position="150"/>
    </location>
</feature>
<accession>A0A433SE34</accession>
<evidence type="ECO:0000256" key="3">
    <source>
        <dbReference type="ARBA" id="ARBA00023136"/>
    </source>
</evidence>
<dbReference type="RefSeq" id="WP_126978725.1">
    <property type="nucleotide sequence ID" value="NZ_PQSP01000002.1"/>
</dbReference>
<dbReference type="InterPro" id="IPR047200">
    <property type="entry name" value="MFS_YcaD-like"/>
</dbReference>
<dbReference type="InterPro" id="IPR020846">
    <property type="entry name" value="MFS_dom"/>
</dbReference>
<dbReference type="EMBL" id="PQSP01000002">
    <property type="protein sequence ID" value="RUS67003.1"/>
    <property type="molecule type" value="Genomic_DNA"/>
</dbReference>
<keyword evidence="2 5" id="KW-1133">Transmembrane helix</keyword>
<dbReference type="PROSITE" id="PS50850">
    <property type="entry name" value="MFS"/>
    <property type="match status" value="1"/>
</dbReference>
<dbReference type="AlphaFoldDB" id="A0A433SE34"/>
<evidence type="ECO:0000313" key="7">
    <source>
        <dbReference type="EMBL" id="RUS67003.1"/>
    </source>
</evidence>
<dbReference type="Gene3D" id="1.20.1250.20">
    <property type="entry name" value="MFS general substrate transporter like domains"/>
    <property type="match status" value="2"/>
</dbReference>
<organism evidence="7 8">
    <name type="scientific">Saezia sanguinis</name>
    <dbReference type="NCBI Taxonomy" id="1965230"/>
    <lineage>
        <taxon>Bacteria</taxon>
        <taxon>Pseudomonadati</taxon>
        <taxon>Pseudomonadota</taxon>
        <taxon>Betaproteobacteria</taxon>
        <taxon>Burkholderiales</taxon>
        <taxon>Saeziaceae</taxon>
        <taxon>Saezia</taxon>
    </lineage>
</organism>
<evidence type="ECO:0000256" key="2">
    <source>
        <dbReference type="ARBA" id="ARBA00022989"/>
    </source>
</evidence>
<dbReference type="GO" id="GO:0022857">
    <property type="term" value="F:transmembrane transporter activity"/>
    <property type="evidence" value="ECO:0007669"/>
    <property type="project" value="InterPro"/>
</dbReference>
<keyword evidence="3 5" id="KW-0472">Membrane</keyword>
<evidence type="ECO:0000259" key="6">
    <source>
        <dbReference type="PROSITE" id="PS50850"/>
    </source>
</evidence>
<feature type="transmembrane region" description="Helical" evidence="5">
    <location>
        <begin position="98"/>
        <end position="119"/>
    </location>
</feature>
<comment type="caution">
    <text evidence="7">The sequence shown here is derived from an EMBL/GenBank/DDBJ whole genome shotgun (WGS) entry which is preliminary data.</text>
</comment>
<dbReference type="InterPro" id="IPR011701">
    <property type="entry name" value="MFS"/>
</dbReference>
<gene>
    <name evidence="7" type="primary">ycaD</name>
    <name evidence="7" type="ORF">CUZ56_00941</name>
</gene>
<dbReference type="PANTHER" id="PTHR23521:SF3">
    <property type="entry name" value="MFS TRANSPORTER"/>
    <property type="match status" value="1"/>
</dbReference>
<keyword evidence="8" id="KW-1185">Reference proteome</keyword>
<dbReference type="Proteomes" id="UP000286947">
    <property type="component" value="Unassembled WGS sequence"/>
</dbReference>
<feature type="transmembrane region" description="Helical" evidence="5">
    <location>
        <begin position="320"/>
        <end position="342"/>
    </location>
</feature>
<dbReference type="OrthoDB" id="9810614at2"/>
<feature type="transmembrane region" description="Helical" evidence="5">
    <location>
        <begin position="265"/>
        <end position="282"/>
    </location>
</feature>
<evidence type="ECO:0000256" key="5">
    <source>
        <dbReference type="SAM" id="Phobius"/>
    </source>
</evidence>
<feature type="transmembrane region" description="Helical" evidence="5">
    <location>
        <begin position="156"/>
        <end position="179"/>
    </location>
</feature>
<name>A0A433SE34_9BURK</name>
<keyword evidence="1 5" id="KW-0812">Transmembrane</keyword>
<evidence type="ECO:0000256" key="4">
    <source>
        <dbReference type="SAM" id="MobiDB-lite"/>
    </source>
</evidence>
<dbReference type="PANTHER" id="PTHR23521">
    <property type="entry name" value="TRANSPORTER MFS SUPERFAMILY"/>
    <property type="match status" value="1"/>
</dbReference>
<protein>
    <submittedName>
        <fullName evidence="7">Putative MFS-type transporter YcaD</fullName>
    </submittedName>
</protein>
<evidence type="ECO:0000313" key="8">
    <source>
        <dbReference type="Proteomes" id="UP000286947"/>
    </source>
</evidence>
<feature type="region of interest" description="Disordered" evidence="4">
    <location>
        <begin position="398"/>
        <end position="454"/>
    </location>
</feature>
<proteinExistence type="predicted"/>
<dbReference type="CDD" id="cd17477">
    <property type="entry name" value="MFS_YcaD_like"/>
    <property type="match status" value="1"/>
</dbReference>
<feature type="transmembrane region" description="Helical" evidence="5">
    <location>
        <begin position="200"/>
        <end position="223"/>
    </location>
</feature>
<feature type="transmembrane region" description="Helical" evidence="5">
    <location>
        <begin position="354"/>
        <end position="371"/>
    </location>
</feature>
<feature type="transmembrane region" description="Helical" evidence="5">
    <location>
        <begin position="74"/>
        <end position="92"/>
    </location>
</feature>
<feature type="transmembrane region" description="Helical" evidence="5">
    <location>
        <begin position="42"/>
        <end position="62"/>
    </location>
</feature>
<dbReference type="InterPro" id="IPR036259">
    <property type="entry name" value="MFS_trans_sf"/>
</dbReference>
<feature type="domain" description="Major facilitator superfamily (MFS) profile" evidence="6">
    <location>
        <begin position="2"/>
        <end position="378"/>
    </location>
</feature>